<dbReference type="EMBL" id="CP157948">
    <property type="protein sequence ID" value="XBS89942.1"/>
    <property type="molecule type" value="Genomic_DNA"/>
</dbReference>
<organism evidence="3">
    <name type="scientific">Rhodanobacter sp. IGA1.0</name>
    <dbReference type="NCBI Taxonomy" id="3158582"/>
    <lineage>
        <taxon>Bacteria</taxon>
        <taxon>Pseudomonadati</taxon>
        <taxon>Pseudomonadota</taxon>
        <taxon>Gammaproteobacteria</taxon>
        <taxon>Lysobacterales</taxon>
        <taxon>Rhodanobacteraceae</taxon>
        <taxon>Rhodanobacter</taxon>
    </lineage>
</organism>
<keyword evidence="2" id="KW-1133">Transmembrane helix</keyword>
<keyword evidence="2" id="KW-0812">Transmembrane</keyword>
<evidence type="ECO:0000313" key="3">
    <source>
        <dbReference type="EMBL" id="XBS89942.1"/>
    </source>
</evidence>
<feature type="region of interest" description="Disordered" evidence="1">
    <location>
        <begin position="74"/>
        <end position="103"/>
    </location>
</feature>
<dbReference type="RefSeq" id="WP_350016231.1">
    <property type="nucleotide sequence ID" value="NZ_CP157948.1"/>
</dbReference>
<dbReference type="AlphaFoldDB" id="A0AAU7QK83"/>
<proteinExistence type="predicted"/>
<keyword evidence="2" id="KW-0472">Membrane</keyword>
<sequence length="230" mass="24627">MAHGSTPLQARKTSVLRPGWRAAFRRGGILGLVISLHLGLLALLFGPVAPRPPRSHAQPASHDALRIRLVTRMRQPSSARPMPGRSRQARPVSRPLAVAPTSPVRAADPAPAVVLTEPSPVAEDYHSPILEGHAGMGSAPTRVRLPGTDIARIRGLSLDDKPSLQQVVHRMAGASRCKYVRMKMEHSANQFITGQLMDRALEADGCGPQVPHAAGDHTVEAISHQAIFGD</sequence>
<gene>
    <name evidence="3" type="ORF">ABNK63_16360</name>
</gene>
<protein>
    <submittedName>
        <fullName evidence="3">Uncharacterized protein</fullName>
    </submittedName>
</protein>
<evidence type="ECO:0000256" key="1">
    <source>
        <dbReference type="SAM" id="MobiDB-lite"/>
    </source>
</evidence>
<name>A0AAU7QK83_9GAMM</name>
<feature type="transmembrane region" description="Helical" evidence="2">
    <location>
        <begin position="27"/>
        <end position="49"/>
    </location>
</feature>
<evidence type="ECO:0000256" key="2">
    <source>
        <dbReference type="SAM" id="Phobius"/>
    </source>
</evidence>
<accession>A0AAU7QK83</accession>
<reference evidence="3" key="1">
    <citation type="submission" date="2024-06" db="EMBL/GenBank/DDBJ databases">
        <authorList>
            <person name="Sun Y."/>
        </authorList>
    </citation>
    <scope>NUCLEOTIDE SEQUENCE</scope>
    <source>
        <strain evidence="3">IGA1.0</strain>
    </source>
</reference>